<name>A0A0G2FAB2_9PEZI</name>
<sequence length="174" mass="18654">MVSVRATVLSVTALAAYIQHCPAPFAAIPAAVSVGLTTARVAVAAISVARGVVKLENDIENGENERRDFHDLHVVRTFNRVDYLAARQDPNQRAWQLCREQLGNATVTFSGPAQGEVLAQGLPPACMTLSGVVTGKYNEGNPVPQGVDSILFTGLSDETIDEIQDALSQKQRKL</sequence>
<evidence type="ECO:0000313" key="2">
    <source>
        <dbReference type="EMBL" id="KKY31139.1"/>
    </source>
</evidence>
<reference evidence="2 3" key="2">
    <citation type="submission" date="2015-05" db="EMBL/GenBank/DDBJ databases">
        <authorList>
            <person name="Morales-Cruz A."/>
            <person name="Amrine K.C."/>
            <person name="Cantu D."/>
        </authorList>
    </citation>
    <scope>NUCLEOTIDE SEQUENCE [LARGE SCALE GENOMIC DNA]</scope>
    <source>
        <strain evidence="2">DA912</strain>
    </source>
</reference>
<evidence type="ECO:0000256" key="1">
    <source>
        <dbReference type="SAM" id="SignalP"/>
    </source>
</evidence>
<feature type="signal peptide" evidence="1">
    <location>
        <begin position="1"/>
        <end position="15"/>
    </location>
</feature>
<dbReference type="AlphaFoldDB" id="A0A0G2FAB2"/>
<dbReference type="EMBL" id="LCUC01000409">
    <property type="protein sequence ID" value="KKY31139.1"/>
    <property type="molecule type" value="Genomic_DNA"/>
</dbReference>
<keyword evidence="1" id="KW-0732">Signal</keyword>
<dbReference type="Proteomes" id="UP000034680">
    <property type="component" value="Unassembled WGS sequence"/>
</dbReference>
<reference evidence="2 3" key="1">
    <citation type="submission" date="2015-05" db="EMBL/GenBank/DDBJ databases">
        <title>Distinctive expansion of gene families associated with plant cell wall degradation and secondary metabolism in the genomes of grapevine trunk pathogens.</title>
        <authorList>
            <person name="Lawrence D.P."/>
            <person name="Travadon R."/>
            <person name="Rolshausen P.E."/>
            <person name="Baumgartner K."/>
        </authorList>
    </citation>
    <scope>NUCLEOTIDE SEQUENCE [LARGE SCALE GENOMIC DNA]</scope>
    <source>
        <strain evidence="2">DA912</strain>
    </source>
</reference>
<gene>
    <name evidence="2" type="ORF">UCDDA912_g08913</name>
</gene>
<evidence type="ECO:0000313" key="3">
    <source>
        <dbReference type="Proteomes" id="UP000034680"/>
    </source>
</evidence>
<protein>
    <submittedName>
        <fullName evidence="2">Uncharacterized protein</fullName>
    </submittedName>
</protein>
<feature type="chain" id="PRO_5012926739" evidence="1">
    <location>
        <begin position="16"/>
        <end position="174"/>
    </location>
</feature>
<accession>A0A0G2FAB2</accession>
<organism evidence="2 3">
    <name type="scientific">Diaporthe ampelina</name>
    <dbReference type="NCBI Taxonomy" id="1214573"/>
    <lineage>
        <taxon>Eukaryota</taxon>
        <taxon>Fungi</taxon>
        <taxon>Dikarya</taxon>
        <taxon>Ascomycota</taxon>
        <taxon>Pezizomycotina</taxon>
        <taxon>Sordariomycetes</taxon>
        <taxon>Sordariomycetidae</taxon>
        <taxon>Diaporthales</taxon>
        <taxon>Diaporthaceae</taxon>
        <taxon>Diaporthe</taxon>
    </lineage>
</organism>
<dbReference type="OrthoDB" id="4161406at2759"/>
<dbReference type="STRING" id="1214573.A0A0G2FAB2"/>
<keyword evidence="3" id="KW-1185">Reference proteome</keyword>
<comment type="caution">
    <text evidence="2">The sequence shown here is derived from an EMBL/GenBank/DDBJ whole genome shotgun (WGS) entry which is preliminary data.</text>
</comment>
<proteinExistence type="predicted"/>